<evidence type="ECO:0008006" key="4">
    <source>
        <dbReference type="Google" id="ProtNLM"/>
    </source>
</evidence>
<feature type="region of interest" description="Disordered" evidence="1">
    <location>
        <begin position="770"/>
        <end position="866"/>
    </location>
</feature>
<name>A0A8K0FX88_IGNLU</name>
<feature type="compositionally biased region" description="Polar residues" evidence="1">
    <location>
        <begin position="821"/>
        <end position="842"/>
    </location>
</feature>
<feature type="compositionally biased region" description="Basic and acidic residues" evidence="1">
    <location>
        <begin position="1310"/>
        <end position="1319"/>
    </location>
</feature>
<feature type="region of interest" description="Disordered" evidence="1">
    <location>
        <begin position="1288"/>
        <end position="1319"/>
    </location>
</feature>
<reference evidence="2" key="1">
    <citation type="submission" date="2019-08" db="EMBL/GenBank/DDBJ databases">
        <title>The genome of the North American firefly Photinus pyralis.</title>
        <authorList>
            <consortium name="Photinus pyralis genome working group"/>
            <person name="Fallon T.R."/>
            <person name="Sander Lower S.E."/>
            <person name="Weng J.-K."/>
        </authorList>
    </citation>
    <scope>NUCLEOTIDE SEQUENCE</scope>
    <source>
        <strain evidence="2">TRF0915ILg1</strain>
        <tissue evidence="2">Whole body</tissue>
    </source>
</reference>
<sequence length="1319" mass="146462">MQTMDKIQVKNEATTEIQPIKQATDPPEICFVCGNRDHPHSCWLHIKPTPSKPKEPYFPFLESHEPPVGYVSKSDIAVRVCYLCYTLLLQQWEAYERASRPHSERLYWLKRVDNGPYTGADMGLQGEYAAQVLGLNNESSVPVRPPNGREESSNKNTIHLRSSPRPIQLPNSEKEERDITIDAALDLRNTSSSTRSSPLSTSIPVYHCQNSNSSTGTDILDLSMPDKNSATEVCYVCGDEFKRGSLSYIAAKQLPDAPTHQFFPSLMLHPRPSRSRPMDSTGRVQACIECQHHLFRQWDMFQGQGVPHFERNYTLRKRQAAAVDTTTFICYTCALEYPSSSLRLLYCCPNPEKEPYFPFIQNLKPPPGASPISPQGMVQVCSICYKSIPQKHKAFGGDSSVIVNNHVSLADVQNHRNSNSNSQPAQVKSPANSTGSDIRFKPYEMTKPGIITTKKKQAANELREMAKINSLATRISSPAPEVNGQTTNGGQNYRCYICGGLFSRVQMEWLSTSAEGMNSHAMHFPCLRNVSRTSENSCMDSHGRVLSCNNCVGHLARQWDTLEAERVPLERRKYDVPGTDSNSANGDKITPPGSISERSFIPNSSGSSIYCFLCGLHSELTLARVIYSKPQGRNAPYFPALLRHVSPPNAEQLREDGSALVCTFCYHSLVNQWRRYESQGNSAPPADRREYNTHDYCCYVCGIITYRKRVRALQIKDFPFLRFHPQPENSLLLENGDYAVVCLDCYETLRTQSLEYERWGLPIDKRQYNWITQPPPPEDSPEATVARLPSGQRSDKVVPPTFVARPTRKNNSPKTDRKTSVKSTESSAPQTSSKAPLPTNTVAKHRPPTTGHSIPTPGQPSSQGQSSHFFAAALRNLAQQSVPKTSEHSSTATPSANDTHRRDPGVSPATEKSTKANPDLSLYGGTSSSSIRPPDSRLHPAALPSDRYPGCSLSELSRSGFQPYRPEDRLPQLPVPLDVTAYPPYGYPPLSLIDEQLYLERMGLLRPPWPPMGPPYIPYMIPGATPMPLYMHERLKLEEEYRQRLARKEEQIERELQEQRELQQQREREQRERDRLQREKEKVQHISVASHVPSPHMPPQPLVLPMLHPQVHHPKDLYSAPLSLTTATRQSPIATSLLPPSTLSSSLHTYPTIPRSSPSLQRHSPHSGFHPPTSRPEYGLNLSQQRHSPVIQPSGPVINNSSSLVPPNSQLGSRVSPKPSTPKPQTPKPPTPKPNTSVNPLRIPNVVTTASNLSAVVTSATVSTTITPSTIVSTSAVSSDVTVTIPTPSVNSVPVKVPEETPAVSSAGEGNRDNGDSAC</sequence>
<feature type="compositionally biased region" description="Polar residues" evidence="1">
    <location>
        <begin position="415"/>
        <end position="436"/>
    </location>
</feature>
<evidence type="ECO:0000313" key="3">
    <source>
        <dbReference type="Proteomes" id="UP000801492"/>
    </source>
</evidence>
<organism evidence="2 3">
    <name type="scientific">Ignelater luminosus</name>
    <name type="common">Cucubano</name>
    <name type="synonym">Pyrophorus luminosus</name>
    <dbReference type="NCBI Taxonomy" id="2038154"/>
    <lineage>
        <taxon>Eukaryota</taxon>
        <taxon>Metazoa</taxon>
        <taxon>Ecdysozoa</taxon>
        <taxon>Arthropoda</taxon>
        <taxon>Hexapoda</taxon>
        <taxon>Insecta</taxon>
        <taxon>Pterygota</taxon>
        <taxon>Neoptera</taxon>
        <taxon>Endopterygota</taxon>
        <taxon>Coleoptera</taxon>
        <taxon>Polyphaga</taxon>
        <taxon>Elateriformia</taxon>
        <taxon>Elateroidea</taxon>
        <taxon>Elateridae</taxon>
        <taxon>Agrypninae</taxon>
        <taxon>Pyrophorini</taxon>
        <taxon>Ignelater</taxon>
    </lineage>
</organism>
<dbReference type="OrthoDB" id="8744624at2759"/>
<dbReference type="PANTHER" id="PTHR40240">
    <property type="entry name" value="PLEXUS, ISOFORM A"/>
    <property type="match status" value="1"/>
</dbReference>
<feature type="compositionally biased region" description="Pro residues" evidence="1">
    <location>
        <begin position="1219"/>
        <end position="1233"/>
    </location>
</feature>
<evidence type="ECO:0000313" key="2">
    <source>
        <dbReference type="EMBL" id="KAF2883380.1"/>
    </source>
</evidence>
<comment type="caution">
    <text evidence="2">The sequence shown here is derived from an EMBL/GenBank/DDBJ whole genome shotgun (WGS) entry which is preliminary data.</text>
</comment>
<evidence type="ECO:0000256" key="1">
    <source>
        <dbReference type="SAM" id="MobiDB-lite"/>
    </source>
</evidence>
<gene>
    <name evidence="2" type="ORF">ILUMI_22793</name>
</gene>
<feature type="region of interest" description="Disordered" evidence="1">
    <location>
        <begin position="414"/>
        <end position="439"/>
    </location>
</feature>
<keyword evidence="3" id="KW-1185">Reference proteome</keyword>
<feature type="region of interest" description="Disordered" evidence="1">
    <location>
        <begin position="1135"/>
        <end position="1240"/>
    </location>
</feature>
<dbReference type="PANTHER" id="PTHR40240:SF1">
    <property type="entry name" value="PLEXUS, ISOFORM A"/>
    <property type="match status" value="1"/>
</dbReference>
<accession>A0A8K0FX88</accession>
<feature type="region of interest" description="Disordered" evidence="1">
    <location>
        <begin position="879"/>
        <end position="951"/>
    </location>
</feature>
<feature type="region of interest" description="Disordered" evidence="1">
    <location>
        <begin position="574"/>
        <end position="595"/>
    </location>
</feature>
<dbReference type="Proteomes" id="UP000801492">
    <property type="component" value="Unassembled WGS sequence"/>
</dbReference>
<feature type="compositionally biased region" description="Polar residues" evidence="1">
    <location>
        <begin position="1197"/>
        <end position="1213"/>
    </location>
</feature>
<dbReference type="EMBL" id="VTPC01090433">
    <property type="protein sequence ID" value="KAF2883380.1"/>
    <property type="molecule type" value="Genomic_DNA"/>
</dbReference>
<protein>
    <recommendedName>
        <fullName evidence="4">Genetic suppressor element-like domain-containing protein</fullName>
    </recommendedName>
</protein>
<proteinExistence type="predicted"/>
<feature type="compositionally biased region" description="Polar residues" evidence="1">
    <location>
        <begin position="879"/>
        <end position="897"/>
    </location>
</feature>
<feature type="compositionally biased region" description="Basic and acidic residues" evidence="1">
    <location>
        <begin position="1063"/>
        <end position="1084"/>
    </location>
</feature>
<feature type="compositionally biased region" description="Low complexity" evidence="1">
    <location>
        <begin position="1135"/>
        <end position="1152"/>
    </location>
</feature>
<feature type="region of interest" description="Disordered" evidence="1">
    <location>
        <begin position="138"/>
        <end position="175"/>
    </location>
</feature>
<feature type="region of interest" description="Disordered" evidence="1">
    <location>
        <begin position="1063"/>
        <end position="1086"/>
    </location>
</feature>